<reference evidence="2" key="1">
    <citation type="journal article" date="2014" name="Front. Microbiol.">
        <title>High frequency of phylogenetically diverse reductive dehalogenase-homologous genes in deep subseafloor sedimentary metagenomes.</title>
        <authorList>
            <person name="Kawai M."/>
            <person name="Futagami T."/>
            <person name="Toyoda A."/>
            <person name="Takaki Y."/>
            <person name="Nishi S."/>
            <person name="Hori S."/>
            <person name="Arai W."/>
            <person name="Tsubouchi T."/>
            <person name="Morono Y."/>
            <person name="Uchiyama I."/>
            <person name="Ito T."/>
            <person name="Fujiyama A."/>
            <person name="Inagaki F."/>
            <person name="Takami H."/>
        </authorList>
    </citation>
    <scope>NUCLEOTIDE SEQUENCE</scope>
    <source>
        <strain evidence="2">Expedition CK06-06</strain>
    </source>
</reference>
<keyword evidence="1" id="KW-1133">Transmembrane helix</keyword>
<dbReference type="SUPFAM" id="SSF53474">
    <property type="entry name" value="alpha/beta-Hydrolases"/>
    <property type="match status" value="1"/>
</dbReference>
<proteinExistence type="predicted"/>
<dbReference type="InterPro" id="IPR029058">
    <property type="entry name" value="AB_hydrolase_fold"/>
</dbReference>
<evidence type="ECO:0000313" key="2">
    <source>
        <dbReference type="EMBL" id="GAH51181.1"/>
    </source>
</evidence>
<organism evidence="2">
    <name type="scientific">marine sediment metagenome</name>
    <dbReference type="NCBI Taxonomy" id="412755"/>
    <lineage>
        <taxon>unclassified sequences</taxon>
        <taxon>metagenomes</taxon>
        <taxon>ecological metagenomes</taxon>
    </lineage>
</organism>
<keyword evidence="1" id="KW-0472">Membrane</keyword>
<dbReference type="EMBL" id="BARU01016671">
    <property type="protein sequence ID" value="GAH51181.1"/>
    <property type="molecule type" value="Genomic_DNA"/>
</dbReference>
<name>X1FZU8_9ZZZZ</name>
<protein>
    <recommendedName>
        <fullName evidence="3">Alpha/beta hydrolase</fullName>
    </recommendedName>
</protein>
<dbReference type="AlphaFoldDB" id="X1FZU8"/>
<accession>X1FZU8</accession>
<gene>
    <name evidence="2" type="ORF">S03H2_27698</name>
</gene>
<evidence type="ECO:0008006" key="3">
    <source>
        <dbReference type="Google" id="ProtNLM"/>
    </source>
</evidence>
<feature type="non-terminal residue" evidence="2">
    <location>
        <position position="1"/>
    </location>
</feature>
<sequence>DYLRALEEFESFLLKIRKTGSIPEPKWHWFLLDPLTYAFFNKPRKVLMINGLCDLIIPRRSVLELNRALDGLEMLWLPASHFTIYIFLPLIIAKIIQYFEKEFHQ</sequence>
<feature type="transmembrane region" description="Helical" evidence="1">
    <location>
        <begin position="75"/>
        <end position="96"/>
    </location>
</feature>
<comment type="caution">
    <text evidence="2">The sequence shown here is derived from an EMBL/GenBank/DDBJ whole genome shotgun (WGS) entry which is preliminary data.</text>
</comment>
<evidence type="ECO:0000256" key="1">
    <source>
        <dbReference type="SAM" id="Phobius"/>
    </source>
</evidence>
<keyword evidence="1" id="KW-0812">Transmembrane</keyword>